<dbReference type="Proteomes" id="UP000076420">
    <property type="component" value="Unassembled WGS sequence"/>
</dbReference>
<protein>
    <submittedName>
        <fullName evidence="3">Uncharacterized protein</fullName>
    </submittedName>
</protein>
<keyword evidence="2" id="KW-0472">Membrane</keyword>
<evidence type="ECO:0000256" key="2">
    <source>
        <dbReference type="SAM" id="Phobius"/>
    </source>
</evidence>
<name>A0A2C9LLL4_BIOGL</name>
<dbReference type="VEuPathDB" id="VectorBase:BGLAX_037251"/>
<dbReference type="KEGG" id="bgt:106070727"/>
<evidence type="ECO:0000256" key="1">
    <source>
        <dbReference type="SAM" id="MobiDB-lite"/>
    </source>
</evidence>
<organism evidence="3 4">
    <name type="scientific">Biomphalaria glabrata</name>
    <name type="common">Bloodfluke planorb</name>
    <name type="synonym">Freshwater snail</name>
    <dbReference type="NCBI Taxonomy" id="6526"/>
    <lineage>
        <taxon>Eukaryota</taxon>
        <taxon>Metazoa</taxon>
        <taxon>Spiralia</taxon>
        <taxon>Lophotrochozoa</taxon>
        <taxon>Mollusca</taxon>
        <taxon>Gastropoda</taxon>
        <taxon>Heterobranchia</taxon>
        <taxon>Euthyneura</taxon>
        <taxon>Panpulmonata</taxon>
        <taxon>Hygrophila</taxon>
        <taxon>Lymnaeoidea</taxon>
        <taxon>Planorbidae</taxon>
        <taxon>Biomphalaria</taxon>
    </lineage>
</organism>
<accession>A0A2C9LLL4</accession>
<dbReference type="AlphaFoldDB" id="A0A2C9LLL4"/>
<proteinExistence type="predicted"/>
<feature type="transmembrane region" description="Helical" evidence="2">
    <location>
        <begin position="207"/>
        <end position="230"/>
    </location>
</feature>
<sequence length="277" mass="30164">MTPTQAQNLVERRGGQDVWLPNLNVQSLNLDDDWEILFFFIVLVCGNGTWGFNCQWNCSENCFGGSCDSVSGACLDGCEGFGNPPDCDLECDNRTWGFNCQQNCSEKCFGRSCDSKSGQCSVGCQGFRNPADCDIVCDKGTWGLNCQQTCSETCFGGSCDSVSGSCDNGCVGFSNPPDCNAGPILNNSITLTRGVKQASEQKSNTSIIAGCILGIAAGVIVSMVVVTVLIKKVRFRRSGMIDPLKSLSQLKLFEDEESVKEEEEHEPKPSWRYQRLQ</sequence>
<keyword evidence="2" id="KW-1133">Transmembrane helix</keyword>
<dbReference type="Gene3D" id="2.170.300.10">
    <property type="entry name" value="Tie2 ligand-binding domain superfamily"/>
    <property type="match status" value="1"/>
</dbReference>
<dbReference type="VEuPathDB" id="VectorBase:BGLB032540"/>
<evidence type="ECO:0000313" key="4">
    <source>
        <dbReference type="Proteomes" id="UP000076420"/>
    </source>
</evidence>
<evidence type="ECO:0000313" key="3">
    <source>
        <dbReference type="EnsemblMetazoa" id="BGLB032540-PA"/>
    </source>
</evidence>
<keyword evidence="2" id="KW-0812">Transmembrane</keyword>
<reference evidence="3" key="1">
    <citation type="submission" date="2020-05" db="UniProtKB">
        <authorList>
            <consortium name="EnsemblMetazoa"/>
        </authorList>
    </citation>
    <scope>IDENTIFICATION</scope>
    <source>
        <strain evidence="3">BB02</strain>
    </source>
</reference>
<gene>
    <name evidence="3" type="primary">106070727</name>
</gene>
<feature type="region of interest" description="Disordered" evidence="1">
    <location>
        <begin position="256"/>
        <end position="277"/>
    </location>
</feature>
<dbReference type="EnsemblMetazoa" id="BGLB032540-RA">
    <property type="protein sequence ID" value="BGLB032540-PA"/>
    <property type="gene ID" value="BGLB032540"/>
</dbReference>